<feature type="transmembrane region" description="Helical" evidence="6">
    <location>
        <begin position="7"/>
        <end position="26"/>
    </location>
</feature>
<dbReference type="Pfam" id="PF00892">
    <property type="entry name" value="EamA"/>
    <property type="match status" value="2"/>
</dbReference>
<evidence type="ECO:0000256" key="4">
    <source>
        <dbReference type="ARBA" id="ARBA00022989"/>
    </source>
</evidence>
<feature type="transmembrane region" description="Helical" evidence="6">
    <location>
        <begin position="147"/>
        <end position="167"/>
    </location>
</feature>
<feature type="transmembrane region" description="Helical" evidence="6">
    <location>
        <begin position="243"/>
        <end position="262"/>
    </location>
</feature>
<gene>
    <name evidence="8" type="ORF">H8S64_20185</name>
</gene>
<evidence type="ECO:0000256" key="2">
    <source>
        <dbReference type="ARBA" id="ARBA00022475"/>
    </source>
</evidence>
<keyword evidence="5 6" id="KW-0472">Membrane</keyword>
<dbReference type="SUPFAM" id="SSF103481">
    <property type="entry name" value="Multidrug resistance efflux transporter EmrE"/>
    <property type="match status" value="2"/>
</dbReference>
<keyword evidence="3 6" id="KW-0812">Transmembrane</keyword>
<feature type="transmembrane region" description="Helical" evidence="6">
    <location>
        <begin position="274"/>
        <end position="295"/>
    </location>
</feature>
<keyword evidence="4 6" id="KW-1133">Transmembrane helix</keyword>
<evidence type="ECO:0000256" key="6">
    <source>
        <dbReference type="SAM" id="Phobius"/>
    </source>
</evidence>
<keyword evidence="2" id="KW-1003">Cell membrane</keyword>
<name>A0ABR7D662_9BACT</name>
<dbReference type="InterPro" id="IPR037185">
    <property type="entry name" value="EmrE-like"/>
</dbReference>
<evidence type="ECO:0000313" key="8">
    <source>
        <dbReference type="EMBL" id="MBC5623420.1"/>
    </source>
</evidence>
<feature type="transmembrane region" description="Helical" evidence="6">
    <location>
        <begin position="68"/>
        <end position="89"/>
    </location>
</feature>
<evidence type="ECO:0000256" key="3">
    <source>
        <dbReference type="ARBA" id="ARBA00022692"/>
    </source>
</evidence>
<reference evidence="8 9" key="1">
    <citation type="submission" date="2020-08" db="EMBL/GenBank/DDBJ databases">
        <title>Genome public.</title>
        <authorList>
            <person name="Liu C."/>
            <person name="Sun Q."/>
        </authorList>
    </citation>
    <scope>NUCLEOTIDE SEQUENCE [LARGE SCALE GENOMIC DNA]</scope>
    <source>
        <strain evidence="8 9">NSJ-56</strain>
    </source>
</reference>
<dbReference type="InterPro" id="IPR050638">
    <property type="entry name" value="AA-Vitamin_Transporters"/>
</dbReference>
<feature type="transmembrane region" description="Helical" evidence="6">
    <location>
        <begin position="210"/>
        <end position="231"/>
    </location>
</feature>
<sequence length="317" mass="34802">MNVKAKGYVLGAVAAATYGMNPLFALPLYEAGMNPDSVLFFRYLFAIPVLGIMLKARGRSFKLKKQEILPLIIMGLLVALSSLTLFQSYNYMEAGIASTLLFVYPIMVALIMAILFKEKLTIQTILCIMLALGGIGLLYKGGDGNTLNLTGIMLVMVSALSYAIYIVSVNRPKLKDIATLKLTFYVLLFGLSLFFVRVDFGQSLHVVDTWYLWGNLVALAIFPTAISFLCTTQAIQYIGSTPTAILGALEPLTAVFFGVTVFGESLTLRLSCGILMIILAVTLIIAGSNVTTYLVRFRKLFPKLPLKRNIPSRNSYK</sequence>
<dbReference type="RefSeq" id="WP_186978478.1">
    <property type="nucleotide sequence ID" value="NZ_JACOOH010000010.1"/>
</dbReference>
<feature type="transmembrane region" description="Helical" evidence="6">
    <location>
        <begin position="179"/>
        <end position="198"/>
    </location>
</feature>
<accession>A0ABR7D662</accession>
<comment type="subcellular location">
    <subcellularLocation>
        <location evidence="1">Cell membrane</location>
        <topology evidence="1">Multi-pass membrane protein</topology>
    </subcellularLocation>
</comment>
<dbReference type="InterPro" id="IPR000620">
    <property type="entry name" value="EamA_dom"/>
</dbReference>
<feature type="transmembrane region" description="Helical" evidence="6">
    <location>
        <begin position="95"/>
        <end position="115"/>
    </location>
</feature>
<comment type="caution">
    <text evidence="8">The sequence shown here is derived from an EMBL/GenBank/DDBJ whole genome shotgun (WGS) entry which is preliminary data.</text>
</comment>
<organism evidence="8 9">
    <name type="scientific">Butyricimonas hominis</name>
    <dbReference type="NCBI Taxonomy" id="2763032"/>
    <lineage>
        <taxon>Bacteria</taxon>
        <taxon>Pseudomonadati</taxon>
        <taxon>Bacteroidota</taxon>
        <taxon>Bacteroidia</taxon>
        <taxon>Bacteroidales</taxon>
        <taxon>Odoribacteraceae</taxon>
        <taxon>Butyricimonas</taxon>
    </lineage>
</organism>
<evidence type="ECO:0000256" key="5">
    <source>
        <dbReference type="ARBA" id="ARBA00023136"/>
    </source>
</evidence>
<dbReference type="Proteomes" id="UP000646484">
    <property type="component" value="Unassembled WGS sequence"/>
</dbReference>
<protein>
    <submittedName>
        <fullName evidence="8">DMT family transporter</fullName>
    </submittedName>
</protein>
<dbReference type="PRINTS" id="PR00173">
    <property type="entry name" value="EDTRNSPORT"/>
</dbReference>
<evidence type="ECO:0000256" key="1">
    <source>
        <dbReference type="ARBA" id="ARBA00004651"/>
    </source>
</evidence>
<dbReference type="PANTHER" id="PTHR32322">
    <property type="entry name" value="INNER MEMBRANE TRANSPORTER"/>
    <property type="match status" value="1"/>
</dbReference>
<evidence type="ECO:0000259" key="7">
    <source>
        <dbReference type="Pfam" id="PF00892"/>
    </source>
</evidence>
<evidence type="ECO:0000313" key="9">
    <source>
        <dbReference type="Proteomes" id="UP000646484"/>
    </source>
</evidence>
<keyword evidence="9" id="KW-1185">Reference proteome</keyword>
<feature type="domain" description="EamA" evidence="7">
    <location>
        <begin position="150"/>
        <end position="285"/>
    </location>
</feature>
<feature type="transmembrane region" description="Helical" evidence="6">
    <location>
        <begin position="122"/>
        <end position="141"/>
    </location>
</feature>
<dbReference type="PANTHER" id="PTHR32322:SF18">
    <property type="entry name" value="S-ADENOSYLMETHIONINE_S-ADENOSYLHOMOCYSTEINE TRANSPORTER"/>
    <property type="match status" value="1"/>
</dbReference>
<feature type="domain" description="EamA" evidence="7">
    <location>
        <begin position="6"/>
        <end position="139"/>
    </location>
</feature>
<dbReference type="EMBL" id="JACOOH010000010">
    <property type="protein sequence ID" value="MBC5623420.1"/>
    <property type="molecule type" value="Genomic_DNA"/>
</dbReference>
<proteinExistence type="predicted"/>
<feature type="transmembrane region" description="Helical" evidence="6">
    <location>
        <begin position="38"/>
        <end position="56"/>
    </location>
</feature>
<dbReference type="Gene3D" id="1.10.3730.20">
    <property type="match status" value="1"/>
</dbReference>